<dbReference type="GO" id="GO:0033013">
    <property type="term" value="P:tetrapyrrole metabolic process"/>
    <property type="evidence" value="ECO:0007669"/>
    <property type="project" value="UniProtKB-ARBA"/>
</dbReference>
<keyword evidence="8" id="KW-1185">Reference proteome</keyword>
<evidence type="ECO:0000256" key="5">
    <source>
        <dbReference type="ARBA" id="ARBA00023136"/>
    </source>
</evidence>
<evidence type="ECO:0000313" key="8">
    <source>
        <dbReference type="Proteomes" id="UP000746747"/>
    </source>
</evidence>
<evidence type="ECO:0000313" key="7">
    <source>
        <dbReference type="EMBL" id="CAG9538830.1"/>
    </source>
</evidence>
<dbReference type="OrthoDB" id="8841220at2759"/>
<feature type="transmembrane region" description="Helical" evidence="6">
    <location>
        <begin position="68"/>
        <end position="90"/>
    </location>
</feature>
<comment type="subcellular location">
    <subcellularLocation>
        <location evidence="1">Membrane</location>
        <topology evidence="1">Multi-pass membrane protein</topology>
    </subcellularLocation>
</comment>
<evidence type="ECO:0000256" key="3">
    <source>
        <dbReference type="ARBA" id="ARBA00022692"/>
    </source>
</evidence>
<protein>
    <recommendedName>
        <fullName evidence="9">TspO/MBR family protein</fullName>
    </recommendedName>
</protein>
<keyword evidence="3 6" id="KW-0812">Transmembrane</keyword>
<dbReference type="InterPro" id="IPR038330">
    <property type="entry name" value="TspO/MBR-related_sf"/>
</dbReference>
<dbReference type="Gene3D" id="1.20.1260.100">
    <property type="entry name" value="TspO/MBR protein"/>
    <property type="match status" value="1"/>
</dbReference>
<reference evidence="7" key="1">
    <citation type="submission" date="2021-09" db="EMBL/GenBank/DDBJ databases">
        <authorList>
            <consortium name="Pathogen Informatics"/>
        </authorList>
    </citation>
    <scope>NUCLEOTIDE SEQUENCE</scope>
</reference>
<gene>
    <name evidence="7" type="ORF">CJOHNSTONI_LOCUS8500</name>
</gene>
<dbReference type="GO" id="GO:0005741">
    <property type="term" value="C:mitochondrial outer membrane"/>
    <property type="evidence" value="ECO:0007669"/>
    <property type="project" value="TreeGrafter"/>
</dbReference>
<dbReference type="PANTHER" id="PTHR10057">
    <property type="entry name" value="PERIPHERAL-TYPE BENZODIAZEPINE RECEPTOR"/>
    <property type="match status" value="1"/>
</dbReference>
<evidence type="ECO:0000256" key="1">
    <source>
        <dbReference type="ARBA" id="ARBA00004141"/>
    </source>
</evidence>
<accession>A0A8J2MBK3</accession>
<feature type="transmembrane region" description="Helical" evidence="6">
    <location>
        <begin position="156"/>
        <end position="176"/>
    </location>
</feature>
<evidence type="ECO:0000256" key="6">
    <source>
        <dbReference type="SAM" id="Phobius"/>
    </source>
</evidence>
<evidence type="ECO:0000256" key="4">
    <source>
        <dbReference type="ARBA" id="ARBA00022989"/>
    </source>
</evidence>
<dbReference type="PANTHER" id="PTHR10057:SF0">
    <property type="entry name" value="TRANSLOCATOR PROTEIN"/>
    <property type="match status" value="1"/>
</dbReference>
<feature type="transmembrane region" description="Helical" evidence="6">
    <location>
        <begin position="102"/>
        <end position="119"/>
    </location>
</feature>
<dbReference type="AlphaFoldDB" id="A0A8J2MBK3"/>
<dbReference type="CDD" id="cd15904">
    <property type="entry name" value="TSPO_MBR"/>
    <property type="match status" value="1"/>
</dbReference>
<keyword evidence="4 6" id="KW-1133">Transmembrane helix</keyword>
<comment type="caution">
    <text evidence="7">The sequence shown here is derived from an EMBL/GenBank/DDBJ whole genome shotgun (WGS) entry which is preliminary data.</text>
</comment>
<sequence>MYAHNDFIRHVKRIGSEMIWTRNDTKCSIICSLVPCAISLNSFLYTSNNPNSTKKWNASLPLWIPKDAYIYGLLDVLTMSPIGYAAYRAYKYGGGFMYDDTKIALGLCGITLIFSLFSLPFTKAKNYTSQFRHTLLMHLTALGTTYTFYKLDNKAGLLMIPYAIWTGCYTLLAYALK</sequence>
<organism evidence="7 8">
    <name type="scientific">Cercopithifilaria johnstoni</name>
    <dbReference type="NCBI Taxonomy" id="2874296"/>
    <lineage>
        <taxon>Eukaryota</taxon>
        <taxon>Metazoa</taxon>
        <taxon>Ecdysozoa</taxon>
        <taxon>Nematoda</taxon>
        <taxon>Chromadorea</taxon>
        <taxon>Rhabditida</taxon>
        <taxon>Spirurina</taxon>
        <taxon>Spiruromorpha</taxon>
        <taxon>Filarioidea</taxon>
        <taxon>Onchocercidae</taxon>
        <taxon>Cercopithifilaria</taxon>
    </lineage>
</organism>
<comment type="similarity">
    <text evidence="2">Belongs to the TspO/BZRP family.</text>
</comment>
<proteinExistence type="inferred from homology"/>
<dbReference type="InterPro" id="IPR004307">
    <property type="entry name" value="TspO_MBR"/>
</dbReference>
<dbReference type="Pfam" id="PF03073">
    <property type="entry name" value="TspO_MBR"/>
    <property type="match status" value="1"/>
</dbReference>
<feature type="transmembrane region" description="Helical" evidence="6">
    <location>
        <begin position="27"/>
        <end position="48"/>
    </location>
</feature>
<keyword evidence="5 6" id="KW-0472">Membrane</keyword>
<evidence type="ECO:0008006" key="9">
    <source>
        <dbReference type="Google" id="ProtNLM"/>
    </source>
</evidence>
<name>A0A8J2MBK3_9BILA</name>
<evidence type="ECO:0000256" key="2">
    <source>
        <dbReference type="ARBA" id="ARBA00007524"/>
    </source>
</evidence>
<dbReference type="EMBL" id="CAKAEH010001710">
    <property type="protein sequence ID" value="CAG9538830.1"/>
    <property type="molecule type" value="Genomic_DNA"/>
</dbReference>
<dbReference type="Proteomes" id="UP000746747">
    <property type="component" value="Unassembled WGS sequence"/>
</dbReference>